<gene>
    <name evidence="2" type="ORF">CLV71_12957</name>
</gene>
<organism evidence="2 3">
    <name type="scientific">Actinophytocola oryzae</name>
    <dbReference type="NCBI Taxonomy" id="502181"/>
    <lineage>
        <taxon>Bacteria</taxon>
        <taxon>Bacillati</taxon>
        <taxon>Actinomycetota</taxon>
        <taxon>Actinomycetes</taxon>
        <taxon>Pseudonocardiales</taxon>
        <taxon>Pseudonocardiaceae</taxon>
    </lineage>
</organism>
<proteinExistence type="predicted"/>
<sequence>MRWQIPIVWVIGSVVTGTIAVLLTTGRGYLPLRPVPLLSGQEMFTLVVLVAALFIALFALGWRTVEATWLRWSDPRSVVLWALLVGGAGLGGWGFAAAVTFDAGFSLTAQLILVYTCGGLPFALVAGMLARPVVVNAAAVVITVIAVLVGLTMMDSPLQTLVMFLQFFVGGGGIRLL</sequence>
<dbReference type="OrthoDB" id="9961902at2"/>
<accession>A0A4R7UU93</accession>
<dbReference type="AlphaFoldDB" id="A0A4R7UU93"/>
<name>A0A4R7UU93_9PSEU</name>
<evidence type="ECO:0000313" key="3">
    <source>
        <dbReference type="Proteomes" id="UP000294927"/>
    </source>
</evidence>
<evidence type="ECO:0000256" key="1">
    <source>
        <dbReference type="SAM" id="Phobius"/>
    </source>
</evidence>
<dbReference type="EMBL" id="SOCP01000029">
    <property type="protein sequence ID" value="TDV37594.1"/>
    <property type="molecule type" value="Genomic_DNA"/>
</dbReference>
<feature type="transmembrane region" description="Helical" evidence="1">
    <location>
        <begin position="7"/>
        <end position="24"/>
    </location>
</feature>
<keyword evidence="1" id="KW-0812">Transmembrane</keyword>
<comment type="caution">
    <text evidence="2">The sequence shown here is derived from an EMBL/GenBank/DDBJ whole genome shotgun (WGS) entry which is preliminary data.</text>
</comment>
<dbReference type="Proteomes" id="UP000294927">
    <property type="component" value="Unassembled WGS sequence"/>
</dbReference>
<keyword evidence="1" id="KW-1133">Transmembrane helix</keyword>
<dbReference type="RefSeq" id="WP_133909051.1">
    <property type="nucleotide sequence ID" value="NZ_SOCP01000029.1"/>
</dbReference>
<protein>
    <submittedName>
        <fullName evidence="2">Uncharacterized protein</fullName>
    </submittedName>
</protein>
<keyword evidence="1" id="KW-0472">Membrane</keyword>
<keyword evidence="3" id="KW-1185">Reference proteome</keyword>
<reference evidence="2 3" key="1">
    <citation type="submission" date="2019-03" db="EMBL/GenBank/DDBJ databases">
        <title>Genomic Encyclopedia of Archaeal and Bacterial Type Strains, Phase II (KMG-II): from individual species to whole genera.</title>
        <authorList>
            <person name="Goeker M."/>
        </authorList>
    </citation>
    <scope>NUCLEOTIDE SEQUENCE [LARGE SCALE GENOMIC DNA]</scope>
    <source>
        <strain evidence="2 3">DSM 45499</strain>
    </source>
</reference>
<feature type="transmembrane region" description="Helical" evidence="1">
    <location>
        <begin position="107"/>
        <end position="126"/>
    </location>
</feature>
<evidence type="ECO:0000313" key="2">
    <source>
        <dbReference type="EMBL" id="TDV37594.1"/>
    </source>
</evidence>
<feature type="transmembrane region" description="Helical" evidence="1">
    <location>
        <begin position="77"/>
        <end position="101"/>
    </location>
</feature>
<feature type="transmembrane region" description="Helical" evidence="1">
    <location>
        <begin position="44"/>
        <end position="65"/>
    </location>
</feature>
<feature type="transmembrane region" description="Helical" evidence="1">
    <location>
        <begin position="133"/>
        <end position="152"/>
    </location>
</feature>